<dbReference type="Pfam" id="PF13478">
    <property type="entry name" value="XdhC_C"/>
    <property type="match status" value="1"/>
</dbReference>
<proteinExistence type="predicted"/>
<keyword evidence="4" id="KW-1185">Reference proteome</keyword>
<dbReference type="InterPro" id="IPR052698">
    <property type="entry name" value="MoCofactor_Util/Proc"/>
</dbReference>
<accession>A0A4R6YMM5</accession>
<dbReference type="OrthoDB" id="9815497at2"/>
<dbReference type="PANTHER" id="PTHR30388">
    <property type="entry name" value="ALDEHYDE OXIDOREDUCTASE MOLYBDENUM COFACTOR ASSEMBLY PROTEIN"/>
    <property type="match status" value="1"/>
</dbReference>
<organism evidence="3 4">
    <name type="scientific">Tahibacter aquaticus</name>
    <dbReference type="NCBI Taxonomy" id="520092"/>
    <lineage>
        <taxon>Bacteria</taxon>
        <taxon>Pseudomonadati</taxon>
        <taxon>Pseudomonadota</taxon>
        <taxon>Gammaproteobacteria</taxon>
        <taxon>Lysobacterales</taxon>
        <taxon>Rhodanobacteraceae</taxon>
        <taxon>Tahibacter</taxon>
    </lineage>
</organism>
<dbReference type="Gene3D" id="3.40.50.720">
    <property type="entry name" value="NAD(P)-binding Rossmann-like Domain"/>
    <property type="match status" value="1"/>
</dbReference>
<dbReference type="AlphaFoldDB" id="A0A4R6YMM5"/>
<feature type="domain" description="XdhC- CoxI" evidence="1">
    <location>
        <begin position="14"/>
        <end position="69"/>
    </location>
</feature>
<dbReference type="EMBL" id="SNZH01000019">
    <property type="protein sequence ID" value="TDR38725.1"/>
    <property type="molecule type" value="Genomic_DNA"/>
</dbReference>
<evidence type="ECO:0000313" key="3">
    <source>
        <dbReference type="EMBL" id="TDR38725.1"/>
    </source>
</evidence>
<dbReference type="PANTHER" id="PTHR30388:SF6">
    <property type="entry name" value="XANTHINE DEHYDROGENASE SUBUNIT A-RELATED"/>
    <property type="match status" value="1"/>
</dbReference>
<evidence type="ECO:0000259" key="1">
    <source>
        <dbReference type="Pfam" id="PF02625"/>
    </source>
</evidence>
<feature type="domain" description="XdhC Rossmann" evidence="2">
    <location>
        <begin position="141"/>
        <end position="279"/>
    </location>
</feature>
<protein>
    <submittedName>
        <fullName evidence="3">Xanthine dehydrogenase accessory factor</fullName>
    </submittedName>
</protein>
<dbReference type="Pfam" id="PF02625">
    <property type="entry name" value="XdhC_CoxI"/>
    <property type="match status" value="1"/>
</dbReference>
<sequence length="286" mass="30790">MDEPLFLRLADWLRREPVVLASVIETRGATPRKRGSRMLIARDKAVFSIGGGLAEARVMEAARGLLAAHSGAAALSIDLDGGQGAAGVCGGRMQITLRRWAGEADLALAEAIALQLQAGQTAILPAQDEMPAQRLNPNPRLLIVGAGHCGQALYEHAQRLDFDIFVFDSRNECFADGTFGGASILRGGYAQLAAVMATQRTRCAVLLNRDFAADIATLDVLCREPPEFLGMMGSRRRIRQVTDALPQYARALQRLQAPIGIDIDAETPHEIAISILAQVIGFLRNP</sequence>
<dbReference type="RefSeq" id="WP_133821268.1">
    <property type="nucleotide sequence ID" value="NZ_SNZH01000019.1"/>
</dbReference>
<gene>
    <name evidence="3" type="ORF">DFR29_11953</name>
</gene>
<comment type="caution">
    <text evidence="3">The sequence shown here is derived from an EMBL/GenBank/DDBJ whole genome shotgun (WGS) entry which is preliminary data.</text>
</comment>
<dbReference type="InterPro" id="IPR027051">
    <property type="entry name" value="XdhC_Rossmann_dom"/>
</dbReference>
<evidence type="ECO:0000313" key="4">
    <source>
        <dbReference type="Proteomes" id="UP000295293"/>
    </source>
</evidence>
<evidence type="ECO:0000259" key="2">
    <source>
        <dbReference type="Pfam" id="PF13478"/>
    </source>
</evidence>
<dbReference type="Proteomes" id="UP000295293">
    <property type="component" value="Unassembled WGS sequence"/>
</dbReference>
<reference evidence="3 4" key="1">
    <citation type="submission" date="2019-03" db="EMBL/GenBank/DDBJ databases">
        <title>Genomic Encyclopedia of Type Strains, Phase IV (KMG-IV): sequencing the most valuable type-strain genomes for metagenomic binning, comparative biology and taxonomic classification.</title>
        <authorList>
            <person name="Goeker M."/>
        </authorList>
    </citation>
    <scope>NUCLEOTIDE SEQUENCE [LARGE SCALE GENOMIC DNA]</scope>
    <source>
        <strain evidence="3 4">DSM 21667</strain>
    </source>
</reference>
<name>A0A4R6YMM5_9GAMM</name>
<dbReference type="InterPro" id="IPR003777">
    <property type="entry name" value="XdhC_CoxI"/>
</dbReference>